<proteinExistence type="predicted"/>
<protein>
    <submittedName>
        <fullName evidence="2">Uncharacterized protein</fullName>
    </submittedName>
</protein>
<reference evidence="2 3" key="2">
    <citation type="submission" date="2020-04" db="EMBL/GenBank/DDBJ databases">
        <authorList>
            <person name="Fomenkov A."/>
            <person name="Anton B.P."/>
            <person name="Roberts R.J."/>
        </authorList>
    </citation>
    <scope>NUCLEOTIDE SEQUENCE [LARGE SCALE GENOMIC DNA]</scope>
    <source>
        <strain evidence="2 3">S2</strain>
    </source>
</reference>
<organism evidence="2 3">
    <name type="scientific">Priestia megaterium</name>
    <name type="common">Bacillus megaterium</name>
    <dbReference type="NCBI Taxonomy" id="1404"/>
    <lineage>
        <taxon>Bacteria</taxon>
        <taxon>Bacillati</taxon>
        <taxon>Bacillota</taxon>
        <taxon>Bacilli</taxon>
        <taxon>Bacillales</taxon>
        <taxon>Bacillaceae</taxon>
        <taxon>Priestia</taxon>
    </lineage>
</organism>
<feature type="transmembrane region" description="Helical" evidence="1">
    <location>
        <begin position="97"/>
        <end position="115"/>
    </location>
</feature>
<reference evidence="2 3" key="1">
    <citation type="submission" date="2020-04" db="EMBL/GenBank/DDBJ databases">
        <title>Genome-Wide Identification of 5-Methylcytosine Sites in Bacterial Genomes By High-Throughput Sequencing of MspJI Restriction Fragments.</title>
        <authorList>
            <person name="Wu V."/>
        </authorList>
    </citation>
    <scope>NUCLEOTIDE SEQUENCE [LARGE SCALE GENOMIC DNA]</scope>
    <source>
        <strain evidence="2 3">S2</strain>
    </source>
</reference>
<keyword evidence="1" id="KW-1133">Transmembrane helix</keyword>
<feature type="transmembrane region" description="Helical" evidence="1">
    <location>
        <begin position="127"/>
        <end position="148"/>
    </location>
</feature>
<gene>
    <name evidence="2" type="ORF">HFZ78_13680</name>
</gene>
<sequence>MTKKDQLENVLWSIALPGFPQILNGKFLKGLLFISLEFLINIQSNFNEVIMLSFYGHIQSAIDRTNYQWLMFYPCLYMFAMWDAYKDASGGKESFSFLPFVFSAYFITVGLIYSPTLRIMGILFGPVWLPILFLIIGLCIGTLFKTILQKTIRFNKI</sequence>
<dbReference type="AlphaFoldDB" id="A0A6H1P233"/>
<name>A0A6H1P233_PRIMG</name>
<evidence type="ECO:0000256" key="1">
    <source>
        <dbReference type="SAM" id="Phobius"/>
    </source>
</evidence>
<keyword evidence="1" id="KW-0812">Transmembrane</keyword>
<accession>A0A6H1P233</accession>
<dbReference type="Proteomes" id="UP000501868">
    <property type="component" value="Chromosome"/>
</dbReference>
<evidence type="ECO:0000313" key="2">
    <source>
        <dbReference type="EMBL" id="QIZ07654.1"/>
    </source>
</evidence>
<evidence type="ECO:0000313" key="3">
    <source>
        <dbReference type="Proteomes" id="UP000501868"/>
    </source>
</evidence>
<dbReference type="EMBL" id="CP051128">
    <property type="protein sequence ID" value="QIZ07654.1"/>
    <property type="molecule type" value="Genomic_DNA"/>
</dbReference>
<keyword evidence="1" id="KW-0472">Membrane</keyword>